<evidence type="ECO:0000313" key="4">
    <source>
        <dbReference type="Proteomes" id="UP000030671"/>
    </source>
</evidence>
<dbReference type="AlphaFoldDB" id="W4K943"/>
<evidence type="ECO:0000313" key="3">
    <source>
        <dbReference type="EMBL" id="ETW82293.1"/>
    </source>
</evidence>
<sequence>MSTPQPTDQAAFNLDAAKVLQSKLEGLGLHISNIRDGFNSKPVDGLEDWLGEGLGSKIPSAIAADVASQMSFLRKLKFQYLEQNAKHQYIKTIVNDEAPMITADDNEALMISNQRKKEGLKAAKLKLAEKYQDVRRLAPLVEHDYNRAKELGNEAVALAQSIIDARLAITRLRQAHPQPRLTIPTAEEYLAAQITEMQELEDKLRDASDQVAGVRESVKEGSKEMERLSVERAEIGWDVKARGYGADDRRAASLCEQYSAALTLHRGLVSMGSSQSVAENELRLTYLLEPDGARSRTLEPRKVHVVLLFQPTARQLVEARVEGVDTGDISSIIDAYVEANDVPGVVGAILARCRAVSAI</sequence>
<protein>
    <recommendedName>
        <fullName evidence="2">Kinetochore protein Sos7 coiled-coil domain-containing protein</fullName>
    </recommendedName>
</protein>
<keyword evidence="4" id="KW-1185">Reference proteome</keyword>
<reference evidence="3 4" key="1">
    <citation type="journal article" date="2012" name="New Phytol.">
        <title>Insight into trade-off between wood decay and parasitism from the genome of a fungal forest pathogen.</title>
        <authorList>
            <person name="Olson A."/>
            <person name="Aerts A."/>
            <person name="Asiegbu F."/>
            <person name="Belbahri L."/>
            <person name="Bouzid O."/>
            <person name="Broberg A."/>
            <person name="Canback B."/>
            <person name="Coutinho P.M."/>
            <person name="Cullen D."/>
            <person name="Dalman K."/>
            <person name="Deflorio G."/>
            <person name="van Diepen L.T."/>
            <person name="Dunand C."/>
            <person name="Duplessis S."/>
            <person name="Durling M."/>
            <person name="Gonthier P."/>
            <person name="Grimwood J."/>
            <person name="Fossdal C.G."/>
            <person name="Hansson D."/>
            <person name="Henrissat B."/>
            <person name="Hietala A."/>
            <person name="Himmelstrand K."/>
            <person name="Hoffmeister D."/>
            <person name="Hogberg N."/>
            <person name="James T.Y."/>
            <person name="Karlsson M."/>
            <person name="Kohler A."/>
            <person name="Kues U."/>
            <person name="Lee Y.H."/>
            <person name="Lin Y.C."/>
            <person name="Lind M."/>
            <person name="Lindquist E."/>
            <person name="Lombard V."/>
            <person name="Lucas S."/>
            <person name="Lunden K."/>
            <person name="Morin E."/>
            <person name="Murat C."/>
            <person name="Park J."/>
            <person name="Raffaello T."/>
            <person name="Rouze P."/>
            <person name="Salamov A."/>
            <person name="Schmutz J."/>
            <person name="Solheim H."/>
            <person name="Stahlberg J."/>
            <person name="Velez H."/>
            <person name="de Vries R.P."/>
            <person name="Wiebenga A."/>
            <person name="Woodward S."/>
            <person name="Yakovlev I."/>
            <person name="Garbelotto M."/>
            <person name="Martin F."/>
            <person name="Grigoriev I.V."/>
            <person name="Stenlid J."/>
        </authorList>
    </citation>
    <scope>NUCLEOTIDE SEQUENCE [LARGE SCALE GENOMIC DNA]</scope>
    <source>
        <strain evidence="3 4">TC 32-1</strain>
    </source>
</reference>
<accession>W4K943</accession>
<evidence type="ECO:0000256" key="1">
    <source>
        <dbReference type="SAM" id="Coils"/>
    </source>
</evidence>
<dbReference type="Pfam" id="PF20882">
    <property type="entry name" value="Sos7"/>
    <property type="match status" value="1"/>
</dbReference>
<dbReference type="GO" id="GO:0051315">
    <property type="term" value="P:attachment of mitotic spindle microtubules to kinetochore"/>
    <property type="evidence" value="ECO:0007669"/>
    <property type="project" value="TreeGrafter"/>
</dbReference>
<gene>
    <name evidence="3" type="ORF">HETIRDRAFT_475771</name>
</gene>
<feature type="coiled-coil region" evidence="1">
    <location>
        <begin position="190"/>
        <end position="217"/>
    </location>
</feature>
<dbReference type="HOGENOM" id="CLU_062075_0_0_1"/>
<dbReference type="OrthoDB" id="18959at2759"/>
<dbReference type="KEGG" id="hir:HETIRDRAFT_475771"/>
<dbReference type="GO" id="GO:0034501">
    <property type="term" value="P:protein localization to kinetochore"/>
    <property type="evidence" value="ECO:0007669"/>
    <property type="project" value="InterPro"/>
</dbReference>
<dbReference type="Proteomes" id="UP000030671">
    <property type="component" value="Unassembled WGS sequence"/>
</dbReference>
<organism evidence="3 4">
    <name type="scientific">Heterobasidion irregulare (strain TC 32-1)</name>
    <dbReference type="NCBI Taxonomy" id="747525"/>
    <lineage>
        <taxon>Eukaryota</taxon>
        <taxon>Fungi</taxon>
        <taxon>Dikarya</taxon>
        <taxon>Basidiomycota</taxon>
        <taxon>Agaricomycotina</taxon>
        <taxon>Agaricomycetes</taxon>
        <taxon>Russulales</taxon>
        <taxon>Bondarzewiaceae</taxon>
        <taxon>Heterobasidion</taxon>
        <taxon>Heterobasidion annosum species complex</taxon>
    </lineage>
</organism>
<evidence type="ECO:0000259" key="2">
    <source>
        <dbReference type="Pfam" id="PF20882"/>
    </source>
</evidence>
<name>W4K943_HETIT</name>
<dbReference type="EMBL" id="KI925458">
    <property type="protein sequence ID" value="ETW82293.1"/>
    <property type="molecule type" value="Genomic_DNA"/>
</dbReference>
<feature type="domain" description="Kinetochore protein Sos7 coiled-coil" evidence="2">
    <location>
        <begin position="72"/>
        <end position="145"/>
    </location>
</feature>
<dbReference type="GO" id="GO:0000776">
    <property type="term" value="C:kinetochore"/>
    <property type="evidence" value="ECO:0007669"/>
    <property type="project" value="InterPro"/>
</dbReference>
<dbReference type="eggNOG" id="ENOG502S6XI">
    <property type="taxonomic scope" value="Eukaryota"/>
</dbReference>
<proteinExistence type="predicted"/>
<dbReference type="InterPro" id="IPR037475">
    <property type="entry name" value="Sos7"/>
</dbReference>
<dbReference type="PANTHER" id="PTHR37329:SF1">
    <property type="entry name" value="KINETOCHORE PROTEIN SOS7"/>
    <property type="match status" value="1"/>
</dbReference>
<dbReference type="InParanoid" id="W4K943"/>
<dbReference type="STRING" id="747525.W4K943"/>
<dbReference type="GeneID" id="20677647"/>
<dbReference type="PANTHER" id="PTHR37329">
    <property type="entry name" value="KINETOCHORE PROTEIN SOS7"/>
    <property type="match status" value="1"/>
</dbReference>
<keyword evidence="1" id="KW-0175">Coiled coil</keyword>
<dbReference type="RefSeq" id="XP_009546825.1">
    <property type="nucleotide sequence ID" value="XM_009548530.1"/>
</dbReference>
<dbReference type="InterPro" id="IPR048781">
    <property type="entry name" value="Sos7_CC"/>
</dbReference>